<comment type="subcellular location">
    <subcellularLocation>
        <location evidence="1">Cell outer membrane</location>
    </subcellularLocation>
</comment>
<name>A0A2W2C363_9BACT</name>
<dbReference type="Proteomes" id="UP000248745">
    <property type="component" value="Unassembled WGS sequence"/>
</dbReference>
<evidence type="ECO:0000256" key="1">
    <source>
        <dbReference type="ARBA" id="ARBA00004442"/>
    </source>
</evidence>
<proteinExistence type="inferred from homology"/>
<dbReference type="InterPro" id="IPR051906">
    <property type="entry name" value="TolC-like"/>
</dbReference>
<evidence type="ECO:0000256" key="8">
    <source>
        <dbReference type="SAM" id="SignalP"/>
    </source>
</evidence>
<keyword evidence="6" id="KW-0472">Membrane</keyword>
<dbReference type="SUPFAM" id="SSF56954">
    <property type="entry name" value="Outer membrane efflux proteins (OEP)"/>
    <property type="match status" value="1"/>
</dbReference>
<dbReference type="GO" id="GO:0015562">
    <property type="term" value="F:efflux transmembrane transporter activity"/>
    <property type="evidence" value="ECO:0007669"/>
    <property type="project" value="InterPro"/>
</dbReference>
<keyword evidence="3" id="KW-0813">Transport</keyword>
<dbReference type="PANTHER" id="PTHR30026:SF20">
    <property type="entry name" value="OUTER MEMBRANE PROTEIN TOLC"/>
    <property type="match status" value="1"/>
</dbReference>
<accession>A0A2W2C363</accession>
<comment type="caution">
    <text evidence="9">The sequence shown here is derived from an EMBL/GenBank/DDBJ whole genome shotgun (WGS) entry which is preliminary data.</text>
</comment>
<evidence type="ECO:0000256" key="3">
    <source>
        <dbReference type="ARBA" id="ARBA00022448"/>
    </source>
</evidence>
<keyword evidence="7" id="KW-0998">Cell outer membrane</keyword>
<evidence type="ECO:0000256" key="7">
    <source>
        <dbReference type="ARBA" id="ARBA00023237"/>
    </source>
</evidence>
<dbReference type="RefSeq" id="WP_110997383.1">
    <property type="nucleotide sequence ID" value="NZ_QKTW01000003.1"/>
</dbReference>
<reference evidence="9 10" key="1">
    <citation type="submission" date="2018-06" db="EMBL/GenBank/DDBJ databases">
        <title>Mucibacter soli gen. nov., sp. nov., a new member of the family Chitinophagaceae producing mucin.</title>
        <authorList>
            <person name="Kim M.-K."/>
            <person name="Park S."/>
            <person name="Kim T.-S."/>
            <person name="Joung Y."/>
            <person name="Han J.-H."/>
            <person name="Kim S.B."/>
        </authorList>
    </citation>
    <scope>NUCLEOTIDE SEQUENCE [LARGE SCALE GENOMIC DNA]</scope>
    <source>
        <strain evidence="9 10">R1-15</strain>
    </source>
</reference>
<gene>
    <name evidence="9" type="ORF">DN068_02915</name>
</gene>
<evidence type="ECO:0000256" key="5">
    <source>
        <dbReference type="ARBA" id="ARBA00022692"/>
    </source>
</evidence>
<dbReference type="AlphaFoldDB" id="A0A2W2C363"/>
<sequence>MKRLKFLLIAAITLLSAGMANAQQVLSLQDCLRFALDNNQNIAIKKYEQLEGDQKVVQARSQALPQVNGNANFTDNFKKQVIVLPGELTGNPGTTTAVQMGTTYNPTASVDVSQQLLNVGVFTALKAAETGRHYYTLNTQLTEEQVINQVAQMYYQICATKASIKILNITIQNLEKLVASTDGQYKSGLARKIDLQRIQVKLTNTKTQLTEKENQLVILGNNLKLSMGMQPGQEIAIAEIPLKDIEQKVSSDVAVAAFNLSNLTEMKILDVQKDLYTLQKKASQAEYYPKLSAFANYSYNGMSNSFGDMFKNGGSDVWYGTGAFGLRLSVPIFDGFNRRSKVAMDKIALKKLAQQKEYTEISLNASYNSAKLTLYNTLNAIRSQQENVSLADEVYQSSSQNYNLGIASLTDLLDAENSFEDAQNAYTQALLNYKLAELETLKATGNIKTLLNN</sequence>
<dbReference type="OrthoDB" id="367883at2"/>
<dbReference type="GO" id="GO:0009279">
    <property type="term" value="C:cell outer membrane"/>
    <property type="evidence" value="ECO:0007669"/>
    <property type="project" value="UniProtKB-SubCell"/>
</dbReference>
<evidence type="ECO:0000256" key="4">
    <source>
        <dbReference type="ARBA" id="ARBA00022452"/>
    </source>
</evidence>
<dbReference type="PANTHER" id="PTHR30026">
    <property type="entry name" value="OUTER MEMBRANE PROTEIN TOLC"/>
    <property type="match status" value="1"/>
</dbReference>
<dbReference type="InterPro" id="IPR003423">
    <property type="entry name" value="OMP_efflux"/>
</dbReference>
<dbReference type="Pfam" id="PF02321">
    <property type="entry name" value="OEP"/>
    <property type="match status" value="2"/>
</dbReference>
<evidence type="ECO:0000256" key="2">
    <source>
        <dbReference type="ARBA" id="ARBA00007613"/>
    </source>
</evidence>
<comment type="similarity">
    <text evidence="2">Belongs to the outer membrane factor (OMF) (TC 1.B.17) family.</text>
</comment>
<keyword evidence="4" id="KW-1134">Transmembrane beta strand</keyword>
<evidence type="ECO:0000256" key="6">
    <source>
        <dbReference type="ARBA" id="ARBA00023136"/>
    </source>
</evidence>
<feature type="signal peptide" evidence="8">
    <location>
        <begin position="1"/>
        <end position="22"/>
    </location>
</feature>
<organism evidence="9 10">
    <name type="scientific">Taibaiella soli</name>
    <dbReference type="NCBI Taxonomy" id="1649169"/>
    <lineage>
        <taxon>Bacteria</taxon>
        <taxon>Pseudomonadati</taxon>
        <taxon>Bacteroidota</taxon>
        <taxon>Chitinophagia</taxon>
        <taxon>Chitinophagales</taxon>
        <taxon>Chitinophagaceae</taxon>
        <taxon>Taibaiella</taxon>
    </lineage>
</organism>
<evidence type="ECO:0000313" key="10">
    <source>
        <dbReference type="Proteomes" id="UP000248745"/>
    </source>
</evidence>
<dbReference type="EMBL" id="QKTW01000003">
    <property type="protein sequence ID" value="PZF74543.1"/>
    <property type="molecule type" value="Genomic_DNA"/>
</dbReference>
<feature type="chain" id="PRO_5016002288" evidence="8">
    <location>
        <begin position="23"/>
        <end position="453"/>
    </location>
</feature>
<dbReference type="GO" id="GO:0015288">
    <property type="term" value="F:porin activity"/>
    <property type="evidence" value="ECO:0007669"/>
    <property type="project" value="TreeGrafter"/>
</dbReference>
<keyword evidence="8" id="KW-0732">Signal</keyword>
<keyword evidence="5" id="KW-0812">Transmembrane</keyword>
<protein>
    <submittedName>
        <fullName evidence="9">TolC family protein</fullName>
    </submittedName>
</protein>
<dbReference type="GO" id="GO:1990281">
    <property type="term" value="C:efflux pump complex"/>
    <property type="evidence" value="ECO:0007669"/>
    <property type="project" value="TreeGrafter"/>
</dbReference>
<evidence type="ECO:0000313" key="9">
    <source>
        <dbReference type="EMBL" id="PZF74543.1"/>
    </source>
</evidence>
<keyword evidence="10" id="KW-1185">Reference proteome</keyword>
<dbReference type="Gene3D" id="1.20.1600.10">
    <property type="entry name" value="Outer membrane efflux proteins (OEP)"/>
    <property type="match status" value="1"/>
</dbReference>